<gene>
    <name evidence="1" type="ORF">STARVERO_01215</name>
</gene>
<protein>
    <submittedName>
        <fullName evidence="1">Uncharacterized protein</fullName>
    </submittedName>
</protein>
<accession>A0A5S9NJC1</accession>
<organism evidence="1 2">
    <name type="scientific">Starkeya nomas</name>
    <dbReference type="NCBI Taxonomy" id="2666134"/>
    <lineage>
        <taxon>Bacteria</taxon>
        <taxon>Pseudomonadati</taxon>
        <taxon>Pseudomonadota</taxon>
        <taxon>Alphaproteobacteria</taxon>
        <taxon>Hyphomicrobiales</taxon>
        <taxon>Xanthobacteraceae</taxon>
        <taxon>Starkeya</taxon>
    </lineage>
</organism>
<keyword evidence="2" id="KW-1185">Reference proteome</keyword>
<sequence>MNNEPISDLEGIVAEHRSLAVLRALYQRDGSANEHVLSDRLERLALGGCGDSGLPDQLGMKGLFRTTWAGSTQVVHLTERGGNVTAGREVVEGVLKAGADGPY</sequence>
<evidence type="ECO:0000313" key="2">
    <source>
        <dbReference type="Proteomes" id="UP000433050"/>
    </source>
</evidence>
<name>A0A5S9NJC1_9HYPH</name>
<dbReference type="AlphaFoldDB" id="A0A5S9NJC1"/>
<reference evidence="1 2" key="1">
    <citation type="submission" date="2019-12" db="EMBL/GenBank/DDBJ databases">
        <authorList>
            <person name="Reyes-Prieto M."/>
        </authorList>
    </citation>
    <scope>NUCLEOTIDE SEQUENCE [LARGE SCALE GENOMIC DNA]</scope>
    <source>
        <strain evidence="1">HF14-78462</strain>
    </source>
</reference>
<dbReference type="RefSeq" id="WP_159598248.1">
    <property type="nucleotide sequence ID" value="NZ_CACSAS010000001.1"/>
</dbReference>
<dbReference type="EMBL" id="CACSAS010000001">
    <property type="protein sequence ID" value="CAA0090731.1"/>
    <property type="molecule type" value="Genomic_DNA"/>
</dbReference>
<proteinExistence type="predicted"/>
<dbReference type="Proteomes" id="UP000433050">
    <property type="component" value="Unassembled WGS sequence"/>
</dbReference>
<evidence type="ECO:0000313" key="1">
    <source>
        <dbReference type="EMBL" id="CAA0090731.1"/>
    </source>
</evidence>